<evidence type="ECO:0008006" key="4">
    <source>
        <dbReference type="Google" id="ProtNLM"/>
    </source>
</evidence>
<feature type="transmembrane region" description="Helical" evidence="1">
    <location>
        <begin position="6"/>
        <end position="32"/>
    </location>
</feature>
<reference evidence="2 3" key="1">
    <citation type="submission" date="2017-09" db="EMBL/GenBank/DDBJ databases">
        <title>Genomic, metabolic, and phenotypic characteristics of bacterial isolates from the natural microbiome of the model nematode Caenorhabditis elegans.</title>
        <authorList>
            <person name="Zimmermann J."/>
            <person name="Obeng N."/>
            <person name="Yang W."/>
            <person name="Obeng O."/>
            <person name="Kissoyan K."/>
            <person name="Pees B."/>
            <person name="Dirksen P."/>
            <person name="Hoppner M."/>
            <person name="Franke A."/>
            <person name="Rosenstiel P."/>
            <person name="Leippe M."/>
            <person name="Dierking K."/>
            <person name="Kaleta C."/>
            <person name="Schulenburg H."/>
        </authorList>
    </citation>
    <scope>NUCLEOTIDE SEQUENCE [LARGE SCALE GENOMIC DNA]</scope>
    <source>
        <strain evidence="2 3">MYb73</strain>
    </source>
</reference>
<dbReference type="AlphaFoldDB" id="A0A2S0IDK4"/>
<keyword evidence="1" id="KW-0812">Transmembrane</keyword>
<dbReference type="InterPro" id="IPR007418">
    <property type="entry name" value="DUF474"/>
</dbReference>
<evidence type="ECO:0000313" key="3">
    <source>
        <dbReference type="Proteomes" id="UP000239477"/>
    </source>
</evidence>
<gene>
    <name evidence="2" type="ORF">CLM73_24835</name>
</gene>
<dbReference type="PIRSF" id="PIRSF015875">
    <property type="entry name" value="UCP015875"/>
    <property type="match status" value="1"/>
</dbReference>
<feature type="transmembrane region" description="Helical" evidence="1">
    <location>
        <begin position="122"/>
        <end position="144"/>
    </location>
</feature>
<dbReference type="RefSeq" id="WP_105240698.1">
    <property type="nucleotide sequence ID" value="NZ_CP023270.1"/>
</dbReference>
<keyword evidence="3" id="KW-1185">Reference proteome</keyword>
<keyword evidence="1" id="KW-1133">Transmembrane helix</keyword>
<protein>
    <recommendedName>
        <fullName evidence="4">Integral membrane protein</fullName>
    </recommendedName>
</protein>
<feature type="transmembrane region" description="Helical" evidence="1">
    <location>
        <begin position="85"/>
        <end position="110"/>
    </location>
</feature>
<keyword evidence="1" id="KW-0472">Membrane</keyword>
<sequence>MTYIALHIAHLFAALIFIGTVIFEVLFLEPVARRLPADVRRALSQQLGPRVRGVVPWVLVVLYACGLGMAWHYRAVLASPGSSAFAALLLLKMALAGSVLMHVITAMTLARRQRLNAAIRSRVHLSVFCHMAGIVLLAKTMFHISW</sequence>
<name>A0A2S0IDK4_9BURK</name>
<feature type="transmembrane region" description="Helical" evidence="1">
    <location>
        <begin position="53"/>
        <end position="73"/>
    </location>
</feature>
<proteinExistence type="predicted"/>
<accession>A0A2S0IDK4</accession>
<evidence type="ECO:0000313" key="2">
    <source>
        <dbReference type="EMBL" id="AVJ30064.1"/>
    </source>
</evidence>
<dbReference type="OrthoDB" id="5955722at2"/>
<dbReference type="EMBL" id="CP023270">
    <property type="protein sequence ID" value="AVJ30064.1"/>
    <property type="molecule type" value="Genomic_DNA"/>
</dbReference>
<organism evidence="2 3">
    <name type="scientific">Achromobacter spanius</name>
    <dbReference type="NCBI Taxonomy" id="217203"/>
    <lineage>
        <taxon>Bacteria</taxon>
        <taxon>Pseudomonadati</taxon>
        <taxon>Pseudomonadota</taxon>
        <taxon>Betaproteobacteria</taxon>
        <taxon>Burkholderiales</taxon>
        <taxon>Alcaligenaceae</taxon>
        <taxon>Achromobacter</taxon>
    </lineage>
</organism>
<dbReference type="Proteomes" id="UP000239477">
    <property type="component" value="Chromosome"/>
</dbReference>
<evidence type="ECO:0000256" key="1">
    <source>
        <dbReference type="SAM" id="Phobius"/>
    </source>
</evidence>